<keyword evidence="2 9" id="KW-0813">Transport</keyword>
<evidence type="ECO:0000259" key="10">
    <source>
        <dbReference type="Pfam" id="PF04290"/>
    </source>
</evidence>
<gene>
    <name evidence="11" type="ORF">GCM10007392_08650</name>
</gene>
<feature type="transmembrane region" description="Helical" evidence="9">
    <location>
        <begin position="12"/>
        <end position="41"/>
    </location>
</feature>
<feature type="transmembrane region" description="Helical" evidence="9">
    <location>
        <begin position="47"/>
        <end position="65"/>
    </location>
</feature>
<evidence type="ECO:0000256" key="7">
    <source>
        <dbReference type="ARBA" id="ARBA00023136"/>
    </source>
</evidence>
<organism evidence="11 12">
    <name type="scientific">Saccharospirillum salsuginis</name>
    <dbReference type="NCBI Taxonomy" id="418750"/>
    <lineage>
        <taxon>Bacteria</taxon>
        <taxon>Pseudomonadati</taxon>
        <taxon>Pseudomonadota</taxon>
        <taxon>Gammaproteobacteria</taxon>
        <taxon>Oceanospirillales</taxon>
        <taxon>Saccharospirillaceae</taxon>
        <taxon>Saccharospirillum</taxon>
    </lineage>
</organism>
<dbReference type="Pfam" id="PF04290">
    <property type="entry name" value="DctQ"/>
    <property type="match status" value="1"/>
</dbReference>
<dbReference type="InterPro" id="IPR007387">
    <property type="entry name" value="TRAP_DctQ"/>
</dbReference>
<dbReference type="PANTHER" id="PTHR35011">
    <property type="entry name" value="2,3-DIKETO-L-GULONATE TRAP TRANSPORTER SMALL PERMEASE PROTEIN YIAM"/>
    <property type="match status" value="1"/>
</dbReference>
<feature type="transmembrane region" description="Helical" evidence="9">
    <location>
        <begin position="128"/>
        <end position="146"/>
    </location>
</feature>
<protein>
    <recommendedName>
        <fullName evidence="9">TRAP transporter small permease protein</fullName>
    </recommendedName>
</protein>
<comment type="caution">
    <text evidence="11">The sequence shown here is derived from an EMBL/GenBank/DDBJ whole genome shotgun (WGS) entry which is preliminary data.</text>
</comment>
<dbReference type="InterPro" id="IPR055348">
    <property type="entry name" value="DctQ"/>
</dbReference>
<evidence type="ECO:0000256" key="6">
    <source>
        <dbReference type="ARBA" id="ARBA00022989"/>
    </source>
</evidence>
<dbReference type="GO" id="GO:0005886">
    <property type="term" value="C:plasma membrane"/>
    <property type="evidence" value="ECO:0007669"/>
    <property type="project" value="UniProtKB-SubCell"/>
</dbReference>
<evidence type="ECO:0000313" key="12">
    <source>
        <dbReference type="Proteomes" id="UP000626148"/>
    </source>
</evidence>
<dbReference type="AlphaFoldDB" id="A0A918K4K6"/>
<keyword evidence="4 9" id="KW-0997">Cell inner membrane</keyword>
<evidence type="ECO:0000313" key="11">
    <source>
        <dbReference type="EMBL" id="GGX44137.1"/>
    </source>
</evidence>
<evidence type="ECO:0000256" key="4">
    <source>
        <dbReference type="ARBA" id="ARBA00022519"/>
    </source>
</evidence>
<dbReference type="GO" id="GO:0022857">
    <property type="term" value="F:transmembrane transporter activity"/>
    <property type="evidence" value="ECO:0007669"/>
    <property type="project" value="UniProtKB-UniRule"/>
</dbReference>
<keyword evidence="7 9" id="KW-0472">Membrane</keyword>
<evidence type="ECO:0000256" key="2">
    <source>
        <dbReference type="ARBA" id="ARBA00022448"/>
    </source>
</evidence>
<evidence type="ECO:0000256" key="8">
    <source>
        <dbReference type="ARBA" id="ARBA00038436"/>
    </source>
</evidence>
<dbReference type="RefSeq" id="WP_189607269.1">
    <property type="nucleotide sequence ID" value="NZ_BMXR01000002.1"/>
</dbReference>
<evidence type="ECO:0000256" key="5">
    <source>
        <dbReference type="ARBA" id="ARBA00022692"/>
    </source>
</evidence>
<comment type="subcellular location">
    <subcellularLocation>
        <location evidence="1 9">Cell inner membrane</location>
        <topology evidence="1 9">Multi-pass membrane protein</topology>
    </subcellularLocation>
</comment>
<evidence type="ECO:0000256" key="3">
    <source>
        <dbReference type="ARBA" id="ARBA00022475"/>
    </source>
</evidence>
<keyword evidence="12" id="KW-1185">Reference proteome</keyword>
<feature type="transmembrane region" description="Helical" evidence="9">
    <location>
        <begin position="86"/>
        <end position="108"/>
    </location>
</feature>
<proteinExistence type="inferred from homology"/>
<keyword evidence="5 9" id="KW-0812">Transmembrane</keyword>
<evidence type="ECO:0000256" key="9">
    <source>
        <dbReference type="RuleBase" id="RU369079"/>
    </source>
</evidence>
<dbReference type="EMBL" id="BMXR01000002">
    <property type="protein sequence ID" value="GGX44137.1"/>
    <property type="molecule type" value="Genomic_DNA"/>
</dbReference>
<comment type="function">
    <text evidence="9">Part of the tripartite ATP-independent periplasmic (TRAP) transport system.</text>
</comment>
<keyword evidence="6 9" id="KW-1133">Transmembrane helix</keyword>
<dbReference type="Proteomes" id="UP000626148">
    <property type="component" value="Unassembled WGS sequence"/>
</dbReference>
<reference evidence="11" key="1">
    <citation type="journal article" date="2014" name="Int. J. Syst. Evol. Microbiol.">
        <title>Complete genome sequence of Corynebacterium casei LMG S-19264T (=DSM 44701T), isolated from a smear-ripened cheese.</title>
        <authorList>
            <consortium name="US DOE Joint Genome Institute (JGI-PGF)"/>
            <person name="Walter F."/>
            <person name="Albersmeier A."/>
            <person name="Kalinowski J."/>
            <person name="Ruckert C."/>
        </authorList>
    </citation>
    <scope>NUCLEOTIDE SEQUENCE</scope>
    <source>
        <strain evidence="11">KCTC 22169</strain>
    </source>
</reference>
<reference evidence="11" key="2">
    <citation type="submission" date="2020-09" db="EMBL/GenBank/DDBJ databases">
        <authorList>
            <person name="Sun Q."/>
            <person name="Kim S."/>
        </authorList>
    </citation>
    <scope>NUCLEOTIDE SEQUENCE</scope>
    <source>
        <strain evidence="11">KCTC 22169</strain>
    </source>
</reference>
<comment type="subunit">
    <text evidence="9">The complex comprises the extracytoplasmic solute receptor protein and the two transmembrane proteins.</text>
</comment>
<keyword evidence="3" id="KW-1003">Cell membrane</keyword>
<dbReference type="GO" id="GO:0015740">
    <property type="term" value="P:C4-dicarboxylate transport"/>
    <property type="evidence" value="ECO:0007669"/>
    <property type="project" value="TreeGrafter"/>
</dbReference>
<dbReference type="PANTHER" id="PTHR35011:SF10">
    <property type="entry name" value="TRAP TRANSPORTER SMALL PERMEASE PROTEIN"/>
    <property type="match status" value="1"/>
</dbReference>
<evidence type="ECO:0000256" key="1">
    <source>
        <dbReference type="ARBA" id="ARBA00004429"/>
    </source>
</evidence>
<feature type="domain" description="Tripartite ATP-independent periplasmic transporters DctQ component" evidence="10">
    <location>
        <begin position="24"/>
        <end position="154"/>
    </location>
</feature>
<comment type="similarity">
    <text evidence="8 9">Belongs to the TRAP transporter small permease family.</text>
</comment>
<name>A0A918K4K6_9GAMM</name>
<sequence length="172" mass="19373">MLQRLLHTLYAAGMVIAATSLSLICLLIVAQIVGRWFGVIIPSAEDFTGYLLVSSLFYGLAYSFRNNSHIRVILLLDQVKQHRLKAEFFSLTVLLALTAYFTYAFAIFTLETYDFEEVSTGMVAVPLWIPQTSMVFGMGLFCLAVFEDWIVCLRRTKPSYLVAEEHGAHSSE</sequence>
<accession>A0A918K4K6</accession>